<dbReference type="Gene3D" id="3.40.50.1820">
    <property type="entry name" value="alpha/beta hydrolase"/>
    <property type="match status" value="1"/>
</dbReference>
<accession>A0A1I1TXM6</accession>
<dbReference type="SUPFAM" id="SSF53474">
    <property type="entry name" value="alpha/beta-Hydrolases"/>
    <property type="match status" value="1"/>
</dbReference>
<evidence type="ECO:0000259" key="1">
    <source>
        <dbReference type="Pfam" id="PF12697"/>
    </source>
</evidence>
<dbReference type="RefSeq" id="WP_091181131.1">
    <property type="nucleotide sequence ID" value="NZ_FOMT01000001.1"/>
</dbReference>
<organism evidence="2 3">
    <name type="scientific">Paenibacillus catalpae</name>
    <dbReference type="NCBI Taxonomy" id="1045775"/>
    <lineage>
        <taxon>Bacteria</taxon>
        <taxon>Bacillati</taxon>
        <taxon>Bacillota</taxon>
        <taxon>Bacilli</taxon>
        <taxon>Bacillales</taxon>
        <taxon>Paenibacillaceae</taxon>
        <taxon>Paenibacillus</taxon>
    </lineage>
</organism>
<evidence type="ECO:0000313" key="3">
    <source>
        <dbReference type="Proteomes" id="UP000198855"/>
    </source>
</evidence>
<evidence type="ECO:0000313" key="2">
    <source>
        <dbReference type="EMBL" id="SFD63264.1"/>
    </source>
</evidence>
<dbReference type="EMBL" id="FOMT01000001">
    <property type="protein sequence ID" value="SFD63264.1"/>
    <property type="molecule type" value="Genomic_DNA"/>
</dbReference>
<dbReference type="AlphaFoldDB" id="A0A1I1TXM6"/>
<dbReference type="Proteomes" id="UP000198855">
    <property type="component" value="Unassembled WGS sequence"/>
</dbReference>
<gene>
    <name evidence="2" type="ORF">SAMN05216378_0745</name>
</gene>
<dbReference type="STRING" id="1045775.SAMN05216378_0745"/>
<name>A0A1I1TXM6_9BACL</name>
<feature type="domain" description="AB hydrolase-1" evidence="1">
    <location>
        <begin position="38"/>
        <end position="231"/>
    </location>
</feature>
<reference evidence="3" key="1">
    <citation type="submission" date="2016-10" db="EMBL/GenBank/DDBJ databases">
        <authorList>
            <person name="Varghese N."/>
            <person name="Submissions S."/>
        </authorList>
    </citation>
    <scope>NUCLEOTIDE SEQUENCE [LARGE SCALE GENOMIC DNA]</scope>
    <source>
        <strain evidence="3">CGMCC 1.10784</strain>
    </source>
</reference>
<dbReference type="PANTHER" id="PTHR43689:SF8">
    <property type="entry name" value="ALPHA_BETA-HYDROLASES SUPERFAMILY PROTEIN"/>
    <property type="match status" value="1"/>
</dbReference>
<dbReference type="Pfam" id="PF12697">
    <property type="entry name" value="Abhydrolase_6"/>
    <property type="match status" value="1"/>
</dbReference>
<keyword evidence="3" id="KW-1185">Reference proteome</keyword>
<sequence length="249" mass="27773">MNASDNIGTVLWLTGWSMPDSVFDKLRASLPDFQHATVDYSEADTPEKMLLLTETAARKMQPPLLIGGWSLGGLLALRLAVKGLADGLLLFAAPARFTRPKEESDLGWADAYVRQMIAGLSIDRETVETKFRRMLFTEAEREAGIDRKLPPSCVWTVPALIAGLQILRSEEVLSQLNHVRCPVLLVHGTEDKICPYSAALELASFVPQAMLHTIPFCGHAPFLGREEEIAERFRRWWHDQSDNSNSTSI</sequence>
<dbReference type="OrthoDB" id="9773293at2"/>
<dbReference type="InterPro" id="IPR000073">
    <property type="entry name" value="AB_hydrolase_1"/>
</dbReference>
<proteinExistence type="predicted"/>
<dbReference type="InterPro" id="IPR029058">
    <property type="entry name" value="AB_hydrolase_fold"/>
</dbReference>
<dbReference type="PANTHER" id="PTHR43689">
    <property type="entry name" value="HYDROLASE"/>
    <property type="match status" value="1"/>
</dbReference>
<protein>
    <submittedName>
        <fullName evidence="2">Pimeloyl-[acyl-carrier protein] methyl ester esterase</fullName>
    </submittedName>
</protein>